<dbReference type="EC" id="2.7.7.60" evidence="3"/>
<evidence type="ECO:0000256" key="2">
    <source>
        <dbReference type="ARBA" id="ARBA00009789"/>
    </source>
</evidence>
<dbReference type="InterPro" id="IPR018294">
    <property type="entry name" value="ISPD_synthase_CS"/>
</dbReference>
<dbReference type="AlphaFoldDB" id="A0A3B1AXI3"/>
<proteinExistence type="inferred from homology"/>
<dbReference type="EMBL" id="UOFY01000054">
    <property type="protein sequence ID" value="VAX10746.1"/>
    <property type="molecule type" value="Genomic_DNA"/>
</dbReference>
<keyword evidence="5 7" id="KW-0548">Nucleotidyltransferase</keyword>
<organism evidence="7">
    <name type="scientific">hydrothermal vent metagenome</name>
    <dbReference type="NCBI Taxonomy" id="652676"/>
    <lineage>
        <taxon>unclassified sequences</taxon>
        <taxon>metagenomes</taxon>
        <taxon>ecological metagenomes</taxon>
    </lineage>
</organism>
<dbReference type="FunFam" id="3.90.550.10:FF:000003">
    <property type="entry name" value="2-C-methyl-D-erythritol 4-phosphate cytidylyltransferase"/>
    <property type="match status" value="1"/>
</dbReference>
<name>A0A3B1AXI3_9ZZZZ</name>
<dbReference type="HAMAP" id="MF_00108">
    <property type="entry name" value="IspD"/>
    <property type="match status" value="1"/>
</dbReference>
<dbReference type="InterPro" id="IPR029044">
    <property type="entry name" value="Nucleotide-diphossugar_trans"/>
</dbReference>
<dbReference type="CDD" id="cd02516">
    <property type="entry name" value="CDP-ME_synthetase"/>
    <property type="match status" value="1"/>
</dbReference>
<evidence type="ECO:0000256" key="6">
    <source>
        <dbReference type="ARBA" id="ARBA00023229"/>
    </source>
</evidence>
<evidence type="ECO:0000256" key="4">
    <source>
        <dbReference type="ARBA" id="ARBA00022679"/>
    </source>
</evidence>
<dbReference type="InterPro" id="IPR050088">
    <property type="entry name" value="IspD/TarI_cytidylyltransf_bact"/>
</dbReference>
<reference evidence="7" key="1">
    <citation type="submission" date="2018-06" db="EMBL/GenBank/DDBJ databases">
        <authorList>
            <person name="Zhirakovskaya E."/>
        </authorList>
    </citation>
    <scope>NUCLEOTIDE SEQUENCE</scope>
</reference>
<dbReference type="InterPro" id="IPR034683">
    <property type="entry name" value="IspD/TarI"/>
</dbReference>
<dbReference type="PANTHER" id="PTHR32125:SF4">
    <property type="entry name" value="2-C-METHYL-D-ERYTHRITOL 4-PHOSPHATE CYTIDYLYLTRANSFERASE, CHLOROPLASTIC"/>
    <property type="match status" value="1"/>
</dbReference>
<dbReference type="SUPFAM" id="SSF53448">
    <property type="entry name" value="Nucleotide-diphospho-sugar transferases"/>
    <property type="match status" value="1"/>
</dbReference>
<dbReference type="UniPathway" id="UPA00056">
    <property type="reaction ID" value="UER00093"/>
</dbReference>
<evidence type="ECO:0000256" key="5">
    <source>
        <dbReference type="ARBA" id="ARBA00022695"/>
    </source>
</evidence>
<dbReference type="PANTHER" id="PTHR32125">
    <property type="entry name" value="2-C-METHYL-D-ERYTHRITOL 4-PHOSPHATE CYTIDYLYLTRANSFERASE, CHLOROPLASTIC"/>
    <property type="match status" value="1"/>
</dbReference>
<dbReference type="GO" id="GO:0050518">
    <property type="term" value="F:2-C-methyl-D-erythritol 4-phosphate cytidylyltransferase activity"/>
    <property type="evidence" value="ECO:0007669"/>
    <property type="project" value="UniProtKB-EC"/>
</dbReference>
<keyword evidence="6" id="KW-0414">Isoprene biosynthesis</keyword>
<evidence type="ECO:0000256" key="3">
    <source>
        <dbReference type="ARBA" id="ARBA00012526"/>
    </source>
</evidence>
<accession>A0A3B1AXI3</accession>
<protein>
    <recommendedName>
        <fullName evidence="3">2-C-methyl-D-erythritol 4-phosphate cytidylyltransferase</fullName>
        <ecNumber evidence="3">2.7.7.60</ecNumber>
    </recommendedName>
</protein>
<dbReference type="InterPro" id="IPR001228">
    <property type="entry name" value="IspD"/>
</dbReference>
<dbReference type="PROSITE" id="PS01295">
    <property type="entry name" value="ISPD"/>
    <property type="match status" value="1"/>
</dbReference>
<dbReference type="Gene3D" id="3.90.550.10">
    <property type="entry name" value="Spore Coat Polysaccharide Biosynthesis Protein SpsA, Chain A"/>
    <property type="match status" value="1"/>
</dbReference>
<comment type="pathway">
    <text evidence="1">Isoprenoid biosynthesis; isopentenyl diphosphate biosynthesis via DXP pathway; isopentenyl diphosphate from 1-deoxy-D-xylulose 5-phosphate: step 2/6.</text>
</comment>
<evidence type="ECO:0000256" key="1">
    <source>
        <dbReference type="ARBA" id="ARBA00004787"/>
    </source>
</evidence>
<dbReference type="GO" id="GO:0019288">
    <property type="term" value="P:isopentenyl diphosphate biosynthetic process, methylerythritol 4-phosphate pathway"/>
    <property type="evidence" value="ECO:0007669"/>
    <property type="project" value="UniProtKB-UniPathway"/>
</dbReference>
<sequence length="243" mass="26900">MPSSSSLVTRHSSQNHWAVIPAAGVGKRMRVDVPKQYLSLCGKPVIAHTIERLAAQPQIKGLVVALSEDDAYWTDLVFAIDKPLWRAAGGAERCHSVLNALHILSTHADDNDWVLVHDAARPCVRTEDISLLIDTVTEEDIGGLLAIPVRDTMKRSNKNTVVDTVDRNGLWHALTPQMFRLGTLRAALIQTLEDKALVTDESSAMELAQYAPVLVEGHADNIKITRPEDLILAEFYLQQQETR</sequence>
<keyword evidence="4 7" id="KW-0808">Transferase</keyword>
<dbReference type="Pfam" id="PF01128">
    <property type="entry name" value="IspD"/>
    <property type="match status" value="1"/>
</dbReference>
<dbReference type="NCBIfam" id="TIGR00453">
    <property type="entry name" value="ispD"/>
    <property type="match status" value="1"/>
</dbReference>
<comment type="similarity">
    <text evidence="2">Belongs to the IspD/TarI cytidylyltransferase family. IspD subfamily.</text>
</comment>
<evidence type="ECO:0000313" key="7">
    <source>
        <dbReference type="EMBL" id="VAX10746.1"/>
    </source>
</evidence>
<gene>
    <name evidence="7" type="ORF">MNBD_GAMMA25-2422</name>
</gene>